<keyword evidence="1" id="KW-0812">Transmembrane</keyword>
<dbReference type="AlphaFoldDB" id="A0A1G4TKB5"/>
<sequence length="87" mass="9310">MTERGILTTIRAAQFLAIVISALALIPSGAHLAALPNKIALPQSEYFTVQAIYDGWAILGLLWVAAVAINALLAVIVRSQKWPLGFP</sequence>
<proteinExistence type="predicted"/>
<evidence type="ECO:0000313" key="3">
    <source>
        <dbReference type="Proteomes" id="UP000199542"/>
    </source>
</evidence>
<keyword evidence="1" id="KW-0472">Membrane</keyword>
<protein>
    <submittedName>
        <fullName evidence="2">Uncharacterized protein</fullName>
    </submittedName>
</protein>
<evidence type="ECO:0000313" key="2">
    <source>
        <dbReference type="EMBL" id="SCW81029.1"/>
    </source>
</evidence>
<dbReference type="Proteomes" id="UP000199542">
    <property type="component" value="Unassembled WGS sequence"/>
</dbReference>
<dbReference type="EMBL" id="FMTM01000010">
    <property type="protein sequence ID" value="SCW81029.1"/>
    <property type="molecule type" value="Genomic_DNA"/>
</dbReference>
<evidence type="ECO:0000256" key="1">
    <source>
        <dbReference type="SAM" id="Phobius"/>
    </source>
</evidence>
<organism evidence="2 3">
    <name type="scientific">Rhizobium mongolense subsp. loessense</name>
    <dbReference type="NCBI Taxonomy" id="158890"/>
    <lineage>
        <taxon>Bacteria</taxon>
        <taxon>Pseudomonadati</taxon>
        <taxon>Pseudomonadota</taxon>
        <taxon>Alphaproteobacteria</taxon>
        <taxon>Hyphomicrobiales</taxon>
        <taxon>Rhizobiaceae</taxon>
        <taxon>Rhizobium/Agrobacterium group</taxon>
        <taxon>Rhizobium</taxon>
    </lineage>
</organism>
<reference evidence="2 3" key="1">
    <citation type="submission" date="2016-10" db="EMBL/GenBank/DDBJ databases">
        <authorList>
            <person name="de Groot N.N."/>
        </authorList>
    </citation>
    <scope>NUCLEOTIDE SEQUENCE [LARGE SCALE GENOMIC DNA]</scope>
    <source>
        <strain evidence="2 3">CGMCC 1.3401</strain>
    </source>
</reference>
<name>A0A1G4TKB5_9HYPH</name>
<feature type="transmembrane region" description="Helical" evidence="1">
    <location>
        <begin position="56"/>
        <end position="77"/>
    </location>
</feature>
<accession>A0A1G4TKB5</accession>
<dbReference type="RefSeq" id="WP_208603204.1">
    <property type="nucleotide sequence ID" value="NZ_FMTM01000010.1"/>
</dbReference>
<keyword evidence="1" id="KW-1133">Transmembrane helix</keyword>
<gene>
    <name evidence="2" type="ORF">SAMN02927900_05179</name>
</gene>